<sequence>TTTVSERFASPTADIVLCSSNGVAFKVHRVLLAEASSFFRMMFEIPQPPSSSPVPDDVPVINVSETDDVIDVLLRWVYPIPDKPTVSSWESLDIYLEAACKYDINIAIHSLKEILKSDFLDSSPVRVYGLA</sequence>
<dbReference type="STRING" id="930990.A0A067MC83"/>
<keyword evidence="3" id="KW-1185">Reference proteome</keyword>
<dbReference type="Gene3D" id="3.30.710.10">
    <property type="entry name" value="Potassium Channel Kv1.1, Chain A"/>
    <property type="match status" value="1"/>
</dbReference>
<dbReference type="HOGENOM" id="CLU_052397_3_1_1"/>
<feature type="non-terminal residue" evidence="2">
    <location>
        <position position="131"/>
    </location>
</feature>
<dbReference type="OrthoDB" id="3357985at2759"/>
<proteinExistence type="predicted"/>
<reference evidence="3" key="1">
    <citation type="journal article" date="2014" name="Proc. Natl. Acad. Sci. U.S.A.">
        <title>Extensive sampling of basidiomycete genomes demonstrates inadequacy of the white-rot/brown-rot paradigm for wood decay fungi.</title>
        <authorList>
            <person name="Riley R."/>
            <person name="Salamov A.A."/>
            <person name="Brown D.W."/>
            <person name="Nagy L.G."/>
            <person name="Floudas D."/>
            <person name="Held B.W."/>
            <person name="Levasseur A."/>
            <person name="Lombard V."/>
            <person name="Morin E."/>
            <person name="Otillar R."/>
            <person name="Lindquist E.A."/>
            <person name="Sun H."/>
            <person name="LaButti K.M."/>
            <person name="Schmutz J."/>
            <person name="Jabbour D."/>
            <person name="Luo H."/>
            <person name="Baker S.E."/>
            <person name="Pisabarro A.G."/>
            <person name="Walton J.D."/>
            <person name="Blanchette R.A."/>
            <person name="Henrissat B."/>
            <person name="Martin F."/>
            <person name="Cullen D."/>
            <person name="Hibbett D.S."/>
            <person name="Grigoriev I.V."/>
        </authorList>
    </citation>
    <scope>NUCLEOTIDE SEQUENCE [LARGE SCALE GENOMIC DNA]</scope>
    <source>
        <strain evidence="3">FD-172 SS1</strain>
    </source>
</reference>
<dbReference type="Pfam" id="PF00651">
    <property type="entry name" value="BTB"/>
    <property type="match status" value="1"/>
</dbReference>
<evidence type="ECO:0000313" key="3">
    <source>
        <dbReference type="Proteomes" id="UP000027195"/>
    </source>
</evidence>
<dbReference type="InParanoid" id="A0A067MC83"/>
<name>A0A067MC83_BOTB1</name>
<feature type="non-terminal residue" evidence="2">
    <location>
        <position position="1"/>
    </location>
</feature>
<dbReference type="Proteomes" id="UP000027195">
    <property type="component" value="Unassembled WGS sequence"/>
</dbReference>
<dbReference type="InterPro" id="IPR000210">
    <property type="entry name" value="BTB/POZ_dom"/>
</dbReference>
<gene>
    <name evidence="2" type="ORF">BOTBODRAFT_95408</name>
</gene>
<dbReference type="PROSITE" id="PS50097">
    <property type="entry name" value="BTB"/>
    <property type="match status" value="1"/>
</dbReference>
<dbReference type="InterPro" id="IPR011333">
    <property type="entry name" value="SKP1/BTB/POZ_sf"/>
</dbReference>
<dbReference type="SMART" id="SM00225">
    <property type="entry name" value="BTB"/>
    <property type="match status" value="1"/>
</dbReference>
<evidence type="ECO:0000313" key="2">
    <source>
        <dbReference type="EMBL" id="KDQ13184.1"/>
    </source>
</evidence>
<organism evidence="2 3">
    <name type="scientific">Botryobasidium botryosum (strain FD-172 SS1)</name>
    <dbReference type="NCBI Taxonomy" id="930990"/>
    <lineage>
        <taxon>Eukaryota</taxon>
        <taxon>Fungi</taxon>
        <taxon>Dikarya</taxon>
        <taxon>Basidiomycota</taxon>
        <taxon>Agaricomycotina</taxon>
        <taxon>Agaricomycetes</taxon>
        <taxon>Cantharellales</taxon>
        <taxon>Botryobasidiaceae</taxon>
        <taxon>Botryobasidium</taxon>
    </lineage>
</organism>
<evidence type="ECO:0000259" key="1">
    <source>
        <dbReference type="PROSITE" id="PS50097"/>
    </source>
</evidence>
<feature type="domain" description="BTB" evidence="1">
    <location>
        <begin position="13"/>
        <end position="78"/>
    </location>
</feature>
<protein>
    <recommendedName>
        <fullName evidence="1">BTB domain-containing protein</fullName>
    </recommendedName>
</protein>
<dbReference type="AlphaFoldDB" id="A0A067MC83"/>
<dbReference type="CDD" id="cd18186">
    <property type="entry name" value="BTB_POZ_ZBTB_KLHL-like"/>
    <property type="match status" value="1"/>
</dbReference>
<dbReference type="SUPFAM" id="SSF54695">
    <property type="entry name" value="POZ domain"/>
    <property type="match status" value="1"/>
</dbReference>
<dbReference type="EMBL" id="KL198045">
    <property type="protein sequence ID" value="KDQ13184.1"/>
    <property type="molecule type" value="Genomic_DNA"/>
</dbReference>
<accession>A0A067MC83</accession>